<dbReference type="AlphaFoldDB" id="A0A840Q9E6"/>
<organism evidence="1 2">
    <name type="scientific">Saccharopolyspora phatthalungensis</name>
    <dbReference type="NCBI Taxonomy" id="664693"/>
    <lineage>
        <taxon>Bacteria</taxon>
        <taxon>Bacillati</taxon>
        <taxon>Actinomycetota</taxon>
        <taxon>Actinomycetes</taxon>
        <taxon>Pseudonocardiales</taxon>
        <taxon>Pseudonocardiaceae</taxon>
        <taxon>Saccharopolyspora</taxon>
    </lineage>
</organism>
<keyword evidence="2" id="KW-1185">Reference proteome</keyword>
<evidence type="ECO:0000313" key="2">
    <source>
        <dbReference type="Proteomes" id="UP000584374"/>
    </source>
</evidence>
<dbReference type="RefSeq" id="WP_184728096.1">
    <property type="nucleotide sequence ID" value="NZ_JACHIW010000001.1"/>
</dbReference>
<proteinExistence type="predicted"/>
<sequence length="294" mass="31104">MVEAAGDAARTLAPTRTQGGGVPVTVLEIRDGQPWWLSPDVWIVPGDDPEGPPGQPVAGAPAYLWARVHNDGEYEVRDAVVRFYWANPAVGFDRTTANLVGSAFVSLPPKQNSAVLCLAPWSVTAINDGHVCVLAEAFHPTLDPLPASPAFNVTSDPHVAQRNLNIVQAADVAPVFVSFEIHNPDRVTRSFTLTAEVADPASLRRLGQTTGIDSQHLDHGGRVEVFGFAHAACLGPDELTHVPDKVEVKLAAGQRAGLFLAARQQEGTTGLVNVVQSAGGREVGGLSCLLKGRV</sequence>
<accession>A0A840Q9E6</accession>
<reference evidence="1 2" key="1">
    <citation type="submission" date="2020-08" db="EMBL/GenBank/DDBJ databases">
        <title>Sequencing the genomes of 1000 actinobacteria strains.</title>
        <authorList>
            <person name="Klenk H.-P."/>
        </authorList>
    </citation>
    <scope>NUCLEOTIDE SEQUENCE [LARGE SCALE GENOMIC DNA]</scope>
    <source>
        <strain evidence="1 2">DSM 45584</strain>
    </source>
</reference>
<name>A0A840Q9E6_9PSEU</name>
<dbReference type="Proteomes" id="UP000584374">
    <property type="component" value="Unassembled WGS sequence"/>
</dbReference>
<evidence type="ECO:0000313" key="1">
    <source>
        <dbReference type="EMBL" id="MBB5157066.1"/>
    </source>
</evidence>
<gene>
    <name evidence="1" type="ORF">BJ970_004600</name>
</gene>
<comment type="caution">
    <text evidence="1">The sequence shown here is derived from an EMBL/GenBank/DDBJ whole genome shotgun (WGS) entry which is preliminary data.</text>
</comment>
<dbReference type="EMBL" id="JACHIW010000001">
    <property type="protein sequence ID" value="MBB5157066.1"/>
    <property type="molecule type" value="Genomic_DNA"/>
</dbReference>
<protein>
    <submittedName>
        <fullName evidence="1">Uncharacterized protein</fullName>
    </submittedName>
</protein>